<feature type="transmembrane region" description="Helical" evidence="5">
    <location>
        <begin position="243"/>
        <end position="263"/>
    </location>
</feature>
<organism evidence="7 8">
    <name type="scientific">Romeriopsis navalis LEGE 11480</name>
    <dbReference type="NCBI Taxonomy" id="2777977"/>
    <lineage>
        <taxon>Bacteria</taxon>
        <taxon>Bacillati</taxon>
        <taxon>Cyanobacteriota</taxon>
        <taxon>Cyanophyceae</taxon>
        <taxon>Leptolyngbyales</taxon>
        <taxon>Leptolyngbyaceae</taxon>
        <taxon>Romeriopsis</taxon>
        <taxon>Romeriopsis navalis</taxon>
    </lineage>
</organism>
<feature type="transmembrane region" description="Helical" evidence="5">
    <location>
        <begin position="52"/>
        <end position="72"/>
    </location>
</feature>
<protein>
    <recommendedName>
        <fullName evidence="5">UPF0182 protein IQ266_21225</fullName>
    </recommendedName>
</protein>
<dbReference type="AlphaFoldDB" id="A0A928VPT4"/>
<comment type="similarity">
    <text evidence="5">Belongs to the UPF0182 family.</text>
</comment>
<comment type="caution">
    <text evidence="7">The sequence shown here is derived from an EMBL/GenBank/DDBJ whole genome shotgun (WGS) entry which is preliminary data.</text>
</comment>
<evidence type="ECO:0000313" key="7">
    <source>
        <dbReference type="EMBL" id="MBE9032265.1"/>
    </source>
</evidence>
<feature type="transmembrane region" description="Helical" evidence="5">
    <location>
        <begin position="275"/>
        <end position="293"/>
    </location>
</feature>
<proteinExistence type="inferred from homology"/>
<dbReference type="HAMAP" id="MF_01600">
    <property type="entry name" value="UPF0182"/>
    <property type="match status" value="1"/>
</dbReference>
<dbReference type="GO" id="GO:0005576">
    <property type="term" value="C:extracellular region"/>
    <property type="evidence" value="ECO:0007669"/>
    <property type="project" value="TreeGrafter"/>
</dbReference>
<keyword evidence="1 5" id="KW-1003">Cell membrane</keyword>
<feature type="transmembrane region" description="Helical" evidence="5">
    <location>
        <begin position="199"/>
        <end position="216"/>
    </location>
</feature>
<evidence type="ECO:0000256" key="6">
    <source>
        <dbReference type="SAM" id="MobiDB-lite"/>
    </source>
</evidence>
<dbReference type="PANTHER" id="PTHR39344:SF1">
    <property type="entry name" value="UPF0182 PROTEIN SLL1060"/>
    <property type="match status" value="1"/>
</dbReference>
<feature type="compositionally biased region" description="Low complexity" evidence="6">
    <location>
        <begin position="868"/>
        <end position="913"/>
    </location>
</feature>
<feature type="transmembrane region" description="Helical" evidence="5">
    <location>
        <begin position="160"/>
        <end position="178"/>
    </location>
</feature>
<gene>
    <name evidence="7" type="ORF">IQ266_21225</name>
</gene>
<evidence type="ECO:0000256" key="3">
    <source>
        <dbReference type="ARBA" id="ARBA00022989"/>
    </source>
</evidence>
<dbReference type="PANTHER" id="PTHR39344">
    <property type="entry name" value="UPF0182 PROTEIN SLL1060"/>
    <property type="match status" value="1"/>
</dbReference>
<evidence type="ECO:0000256" key="4">
    <source>
        <dbReference type="ARBA" id="ARBA00023136"/>
    </source>
</evidence>
<comment type="subcellular location">
    <subcellularLocation>
        <location evidence="5">Cell membrane</location>
        <topology evidence="5">Multi-pass membrane protein</topology>
    </subcellularLocation>
</comment>
<feature type="transmembrane region" description="Helical" evidence="5">
    <location>
        <begin position="93"/>
        <end position="118"/>
    </location>
</feature>
<dbReference type="RefSeq" id="WP_264327086.1">
    <property type="nucleotide sequence ID" value="NZ_JADEXQ010000096.1"/>
</dbReference>
<name>A0A928VPT4_9CYAN</name>
<dbReference type="InterPro" id="IPR005372">
    <property type="entry name" value="UPF0182"/>
</dbReference>
<comment type="caution">
    <text evidence="5">Lacks conserved residue(s) required for the propagation of feature annotation.</text>
</comment>
<evidence type="ECO:0000256" key="5">
    <source>
        <dbReference type="HAMAP-Rule" id="MF_01600"/>
    </source>
</evidence>
<dbReference type="GO" id="GO:0005886">
    <property type="term" value="C:plasma membrane"/>
    <property type="evidence" value="ECO:0007669"/>
    <property type="project" value="UniProtKB-SubCell"/>
</dbReference>
<accession>A0A928VPT4</accession>
<keyword evidence="3 5" id="KW-1133">Transmembrane helix</keyword>
<keyword evidence="2 5" id="KW-0812">Transmembrane</keyword>
<dbReference type="Proteomes" id="UP000625316">
    <property type="component" value="Unassembled WGS sequence"/>
</dbReference>
<evidence type="ECO:0000256" key="1">
    <source>
        <dbReference type="ARBA" id="ARBA00022475"/>
    </source>
</evidence>
<reference evidence="7" key="1">
    <citation type="submission" date="2020-10" db="EMBL/GenBank/DDBJ databases">
        <authorList>
            <person name="Castelo-Branco R."/>
            <person name="Eusebio N."/>
            <person name="Adriana R."/>
            <person name="Vieira A."/>
            <person name="Brugerolle De Fraissinette N."/>
            <person name="Rezende De Castro R."/>
            <person name="Schneider M.P."/>
            <person name="Vasconcelos V."/>
            <person name="Leao P.N."/>
        </authorList>
    </citation>
    <scope>NUCLEOTIDE SEQUENCE</scope>
    <source>
        <strain evidence="7">LEGE 11480</strain>
    </source>
</reference>
<feature type="region of interest" description="Disordered" evidence="6">
    <location>
        <begin position="856"/>
        <end position="936"/>
    </location>
</feature>
<keyword evidence="4 5" id="KW-0472">Membrane</keyword>
<dbReference type="Pfam" id="PF03699">
    <property type="entry name" value="UPF0182"/>
    <property type="match status" value="1"/>
</dbReference>
<keyword evidence="8" id="KW-1185">Reference proteome</keyword>
<sequence>MKYRAKLLALAAVLLVLVIVALKPFVHLITESWWFDAIGFASIFWQRWRWQVLIWLTTFLGYGLFLWGNYWLAMHHTRQQPIRLFDDQSLESLSETVVHVCVAAVVGLISVTIAGMSADTWDTILKFLNATQFGQQDPVFQRDLGFYIFQLPFYEGLQRWLFSLVAISLLTVGLVYLLKGVIATNQRGAMQIQPRIKRHLTLLLCLLLFLLGWQFWLDRYALLYQSGGVVFGIGYTDRYARLLANQIMSLACATVAVLLLLNLRRRNFSLELRSGLALLLLMGVVHGGLPWFMQQFLVSPTELLKEKPFLANNIKLTQAAYDLSAVQQEQYQPQAKLTRQSIQANADTIRNIRLWDYRPLLSTYRQLQEIRLYYKFSDVDIDRYTFNDTYQQIVLSAREMSHERLPTEAQTWVNQHLKYTHGYGLAMSPVNQVSSDGLPEFYVKNIPPASNVKLDIAQPEIYYGEETDSYIFTGMTTDEFDYPLSSTNAFTRYDGMGGVKIPTFWQRLLYAYDLKSLQILISNYFAPSAKIHYYRSIKQRIEHVAPFLKYDHDPYLVIADGHLQWVMDAYTTSEYYPYSQPFRQSKEVESILQDDQQRALVDDNLNYIRNSVKVVVDAYDGSLKFFVADEADPVIQTYRKIFPQLFTGIEDVSPALREHFRYPMDLFKIQMQMYLTYHMNDPEVFYNREDQWRFPKQVYEDSDVLVTPYYVIMRLPQEQQPEFLMIQPFTPVNKENMVAWIAARSNGNGAGKLLLYEFPKQSLVYGPRQIESRIDQSPNISQQFTLWSQAGSRVIRGDLLVIPIDESLLYIEPIYLRAEQSELPQLKRVIVAYDRSVVMEDSLDKALAAVFGPEQVTPLPQNNPPPGGAAAQSSPAPKPSIPAVEPTVKPTPTAAPAAKPSIPAVEPSAKPTPTAAPSPKKPLSPNAKAALDRYRKAQAALQKGDWEEYGRQQKALEKLLKKLQ</sequence>
<dbReference type="EMBL" id="JADEXQ010000096">
    <property type="protein sequence ID" value="MBE9032265.1"/>
    <property type="molecule type" value="Genomic_DNA"/>
</dbReference>
<evidence type="ECO:0000313" key="8">
    <source>
        <dbReference type="Proteomes" id="UP000625316"/>
    </source>
</evidence>
<evidence type="ECO:0000256" key="2">
    <source>
        <dbReference type="ARBA" id="ARBA00022692"/>
    </source>
</evidence>